<name>A0ACB9E5N8_CICIN</name>
<dbReference type="EMBL" id="CM042012">
    <property type="protein sequence ID" value="KAI3753903.1"/>
    <property type="molecule type" value="Genomic_DNA"/>
</dbReference>
<dbReference type="Proteomes" id="UP001055811">
    <property type="component" value="Linkage Group LG04"/>
</dbReference>
<protein>
    <submittedName>
        <fullName evidence="1">Uncharacterized protein</fullName>
    </submittedName>
</protein>
<evidence type="ECO:0000313" key="1">
    <source>
        <dbReference type="EMBL" id="KAI3753903.1"/>
    </source>
</evidence>
<reference evidence="1 2" key="2">
    <citation type="journal article" date="2022" name="Mol. Ecol. Resour.">
        <title>The genomes of chicory, endive, great burdock and yacon provide insights into Asteraceae paleo-polyploidization history and plant inulin production.</title>
        <authorList>
            <person name="Fan W."/>
            <person name="Wang S."/>
            <person name="Wang H."/>
            <person name="Wang A."/>
            <person name="Jiang F."/>
            <person name="Liu H."/>
            <person name="Zhao H."/>
            <person name="Xu D."/>
            <person name="Zhang Y."/>
        </authorList>
    </citation>
    <scope>NUCLEOTIDE SEQUENCE [LARGE SCALE GENOMIC DNA]</scope>
    <source>
        <strain evidence="2">cv. Punajuju</strain>
        <tissue evidence="1">Leaves</tissue>
    </source>
</reference>
<accession>A0ACB9E5N8</accession>
<organism evidence="1 2">
    <name type="scientific">Cichorium intybus</name>
    <name type="common">Chicory</name>
    <dbReference type="NCBI Taxonomy" id="13427"/>
    <lineage>
        <taxon>Eukaryota</taxon>
        <taxon>Viridiplantae</taxon>
        <taxon>Streptophyta</taxon>
        <taxon>Embryophyta</taxon>
        <taxon>Tracheophyta</taxon>
        <taxon>Spermatophyta</taxon>
        <taxon>Magnoliopsida</taxon>
        <taxon>eudicotyledons</taxon>
        <taxon>Gunneridae</taxon>
        <taxon>Pentapetalae</taxon>
        <taxon>asterids</taxon>
        <taxon>campanulids</taxon>
        <taxon>Asterales</taxon>
        <taxon>Asteraceae</taxon>
        <taxon>Cichorioideae</taxon>
        <taxon>Cichorieae</taxon>
        <taxon>Cichoriinae</taxon>
        <taxon>Cichorium</taxon>
    </lineage>
</organism>
<evidence type="ECO:0000313" key="2">
    <source>
        <dbReference type="Proteomes" id="UP001055811"/>
    </source>
</evidence>
<gene>
    <name evidence="1" type="ORF">L2E82_25968</name>
</gene>
<keyword evidence="2" id="KW-1185">Reference proteome</keyword>
<comment type="caution">
    <text evidence="1">The sequence shown here is derived from an EMBL/GenBank/DDBJ whole genome shotgun (WGS) entry which is preliminary data.</text>
</comment>
<sequence>MLFIDDTTNDTPLQQHHHTIINGSFEFVLDFFAPDLIATISSSSPPYSPSHNSLHYEKLIIDLHLICIPIATSKILNPFCNFTTVFELEASSQQWRPNL</sequence>
<proteinExistence type="predicted"/>
<reference evidence="2" key="1">
    <citation type="journal article" date="2022" name="Mol. Ecol. Resour.">
        <title>The genomes of chicory, endive, great burdock and yacon provide insights into Asteraceae palaeo-polyploidization history and plant inulin production.</title>
        <authorList>
            <person name="Fan W."/>
            <person name="Wang S."/>
            <person name="Wang H."/>
            <person name="Wang A."/>
            <person name="Jiang F."/>
            <person name="Liu H."/>
            <person name="Zhao H."/>
            <person name="Xu D."/>
            <person name="Zhang Y."/>
        </authorList>
    </citation>
    <scope>NUCLEOTIDE SEQUENCE [LARGE SCALE GENOMIC DNA]</scope>
    <source>
        <strain evidence="2">cv. Punajuju</strain>
    </source>
</reference>